<evidence type="ECO:0000256" key="2">
    <source>
        <dbReference type="SAM" id="MobiDB-lite"/>
    </source>
</evidence>
<dbReference type="InParanoid" id="Q4CQH6"/>
<proteinExistence type="predicted"/>
<comment type="caution">
    <text evidence="3">The sequence shown here is derived from an EMBL/GenBank/DDBJ whole genome shotgun (WGS) entry which is preliminary data.</text>
</comment>
<keyword evidence="4" id="KW-1185">Reference proteome</keyword>
<dbReference type="PaxDb" id="353153-Q4CQH6"/>
<protein>
    <recommendedName>
        <fullName evidence="5">BRO1 domain-containing protein</fullName>
    </recommendedName>
</protein>
<feature type="compositionally biased region" description="Basic and acidic residues" evidence="2">
    <location>
        <begin position="741"/>
        <end position="752"/>
    </location>
</feature>
<keyword evidence="1" id="KW-0175">Coiled coil</keyword>
<reference evidence="3 4" key="1">
    <citation type="journal article" date="2005" name="Science">
        <title>The genome sequence of Trypanosoma cruzi, etiologic agent of Chagas disease.</title>
        <authorList>
            <person name="El-Sayed N.M."/>
            <person name="Myler P.J."/>
            <person name="Bartholomeu D.C."/>
            <person name="Nilsson D."/>
            <person name="Aggarwal G."/>
            <person name="Tran A.N."/>
            <person name="Ghedin E."/>
            <person name="Worthey E.A."/>
            <person name="Delcher A.L."/>
            <person name="Blandin G."/>
            <person name="Westenberger S.J."/>
            <person name="Caler E."/>
            <person name="Cerqueira G.C."/>
            <person name="Branche C."/>
            <person name="Haas B."/>
            <person name="Anupama A."/>
            <person name="Arner E."/>
            <person name="Aslund L."/>
            <person name="Attipoe P."/>
            <person name="Bontempi E."/>
            <person name="Bringaud F."/>
            <person name="Burton P."/>
            <person name="Cadag E."/>
            <person name="Campbell D.A."/>
            <person name="Carrington M."/>
            <person name="Crabtree J."/>
            <person name="Darban H."/>
            <person name="da Silveira J.F."/>
            <person name="de Jong P."/>
            <person name="Edwards K."/>
            <person name="Englund P.T."/>
            <person name="Fazelina G."/>
            <person name="Feldblyum T."/>
            <person name="Ferella M."/>
            <person name="Frasch A.C."/>
            <person name="Gull K."/>
            <person name="Horn D."/>
            <person name="Hou L."/>
            <person name="Huang Y."/>
            <person name="Kindlund E."/>
            <person name="Klingbeil M."/>
            <person name="Kluge S."/>
            <person name="Koo H."/>
            <person name="Lacerda D."/>
            <person name="Levin M.J."/>
            <person name="Lorenzi H."/>
            <person name="Louie T."/>
            <person name="Machado C.R."/>
            <person name="McCulloch R."/>
            <person name="McKenna A."/>
            <person name="Mizuno Y."/>
            <person name="Mottram J.C."/>
            <person name="Nelson S."/>
            <person name="Ochaya S."/>
            <person name="Osoegawa K."/>
            <person name="Pai G."/>
            <person name="Parsons M."/>
            <person name="Pentony M."/>
            <person name="Pettersson U."/>
            <person name="Pop M."/>
            <person name="Ramirez J.L."/>
            <person name="Rinta J."/>
            <person name="Robertson L."/>
            <person name="Salzberg S.L."/>
            <person name="Sanchez D.O."/>
            <person name="Seyler A."/>
            <person name="Sharma R."/>
            <person name="Shetty J."/>
            <person name="Simpson A.J."/>
            <person name="Sisk E."/>
            <person name="Tammi M.T."/>
            <person name="Tarleton R."/>
            <person name="Teixeira S."/>
            <person name="Van Aken S."/>
            <person name="Vogt C."/>
            <person name="Ward P.N."/>
            <person name="Wickstead B."/>
            <person name="Wortman J."/>
            <person name="White O."/>
            <person name="Fraser C.M."/>
            <person name="Stuart K.D."/>
            <person name="Andersson B."/>
        </authorList>
    </citation>
    <scope>NUCLEOTIDE SEQUENCE [LARGE SCALE GENOMIC DNA]</scope>
    <source>
        <strain evidence="3 4">CL Brener</strain>
    </source>
</reference>
<organism evidence="3 4">
    <name type="scientific">Trypanosoma cruzi (strain CL Brener)</name>
    <dbReference type="NCBI Taxonomy" id="353153"/>
    <lineage>
        <taxon>Eukaryota</taxon>
        <taxon>Discoba</taxon>
        <taxon>Euglenozoa</taxon>
        <taxon>Kinetoplastea</taxon>
        <taxon>Metakinetoplastina</taxon>
        <taxon>Trypanosomatida</taxon>
        <taxon>Trypanosomatidae</taxon>
        <taxon>Trypanosoma</taxon>
        <taxon>Schizotrypanum</taxon>
    </lineage>
</organism>
<dbReference type="Proteomes" id="UP000002296">
    <property type="component" value="Unassembled WGS sequence"/>
</dbReference>
<feature type="compositionally biased region" description="Basic and acidic residues" evidence="2">
    <location>
        <begin position="760"/>
        <end position="775"/>
    </location>
</feature>
<accession>Q4CQH6</accession>
<feature type="region of interest" description="Disordered" evidence="2">
    <location>
        <begin position="703"/>
        <end position="809"/>
    </location>
</feature>
<evidence type="ECO:0008006" key="5">
    <source>
        <dbReference type="Google" id="ProtNLM"/>
    </source>
</evidence>
<evidence type="ECO:0000256" key="1">
    <source>
        <dbReference type="SAM" id="Coils"/>
    </source>
</evidence>
<dbReference type="EMBL" id="AAHK01002457">
    <property type="protein sequence ID" value="EAN82529.1"/>
    <property type="molecule type" value="Genomic_DNA"/>
</dbReference>
<dbReference type="RefSeq" id="XP_804380.1">
    <property type="nucleotide sequence ID" value="XM_799287.1"/>
</dbReference>
<evidence type="ECO:0000313" key="4">
    <source>
        <dbReference type="Proteomes" id="UP000002296"/>
    </source>
</evidence>
<feature type="coiled-coil region" evidence="1">
    <location>
        <begin position="440"/>
        <end position="474"/>
    </location>
</feature>
<evidence type="ECO:0000313" key="3">
    <source>
        <dbReference type="EMBL" id="EAN82529.1"/>
    </source>
</evidence>
<feature type="compositionally biased region" description="Polar residues" evidence="2">
    <location>
        <begin position="703"/>
        <end position="716"/>
    </location>
</feature>
<dbReference type="KEGG" id="tcr:503663.20"/>
<dbReference type="eggNOG" id="ENOG502S1W2">
    <property type="taxonomic scope" value="Eukaryota"/>
</dbReference>
<dbReference type="AlphaFoldDB" id="Q4CQH6"/>
<name>Q4CQH6_TRYCC</name>
<dbReference type="GeneID" id="3533805"/>
<dbReference type="SMR" id="Q4CQH6"/>
<gene>
    <name evidence="3" type="ORF">Tc00.1047053503663.20</name>
</gene>
<sequence>MLPAATREGPVRWNTLLHDLLHDVGLAPTPAVVTSLNALTSYAASPLTLYSDPVTGSRAVKLHSSLLLALHMTTSSWPTELVEKLALPSVHIGDRNVSVSGPAMEMFVLFYNAAVTNCNAGIAFMERVHAHYARSLTPSSCPSASLNGDTRAAFKSFQLGAEIATYGEQALAEESDKLLSATDCYLVQTHFDFRTLREMAELCMAVAKYVHAATSGNFSEKHDSLAKLAHKAYTVRLPSAYTSESLRFLPALLLAAYHRHRAEHYNKAAKVPDMSLVLGHITYARKLVNNVELEFMNSIASSSSSNKNMRPSGGWQLLGRLSATILGTRASKNDAEMDDDSSPEQSFRKLAEMLEGSDLLRVFPLAHILLREIAALYEKYQHENSVVYYMRPAKEKDVIADAPEIEPLDRTATPPNFVPLAIQLSADVTKFDELPAVEKLREMLLQREAAREMREGVQKQIEEVQELVHKMELALVLPSNVESDLARLEGLLYKKKGIIVTLDERFEEAYESVSRALGRYDNANEDLSRAKGEYSGKSVSGVGDSTLLNQRERAWRRKADAVRAAFVKELPFFGDVALRETLLLPGGTGLRLCITQAKLAVARAKETLAWDATPSDAFAVHLAELKEVRKESVAALEQMVPLCTESRWERVSRALSDAAEVITAAEEFVETTENEVRMAETLKSRAVPAAQRLPQGACVFSQGLRQQQQMHSTSPSMRAGRRVKRGLSPELQSDEEEKEEKEEKESGRKLAELPKPPRQRRAEQRRKVSRKTERQTEDEEEDRSPPLLPRTGKGTARNANATELAGGKEEIRVPEAIASASLLQRLRLRQQELEGEE</sequence>